<keyword evidence="3" id="KW-1185">Reference proteome</keyword>
<feature type="region of interest" description="Disordered" evidence="1">
    <location>
        <begin position="243"/>
        <end position="267"/>
    </location>
</feature>
<sequence length="289" mass="32672">MASSGDSIDKRSCPDKIEKEPTERFIPGITDKKTDASELEKLKAHQVVMEQLNEFKARGAEIQLGTGSQAPFPHDASADESRERFPVESGCHSETFSGSDASMTHLSRGAIVDTPTVREPLKDYMRRRKEEEALEYKRRRAARGSMWEETASDDGEGGHSRPNVLRKQRSKSVSNITEIKGARPHPLINTNAEPHGATPGSTDCEQRNVLNYNMPAENTTYVKTRRGRWRRIARFFVPSAEATTQDWTSTSYQPQVEPQTRPESRKPSIIRRLGRLLMGQIPQNEFDLY</sequence>
<comment type="caution">
    <text evidence="2">The sequence shown here is derived from an EMBL/GenBank/DDBJ whole genome shotgun (WGS) entry which is preliminary data.</text>
</comment>
<feature type="compositionally biased region" description="Basic and acidic residues" evidence="1">
    <location>
        <begin position="76"/>
        <end position="86"/>
    </location>
</feature>
<feature type="compositionally biased region" description="Polar residues" evidence="1">
    <location>
        <begin position="243"/>
        <end position="258"/>
    </location>
</feature>
<gene>
    <name evidence="2" type="ORF">XAT740_LOCUS40946</name>
</gene>
<proteinExistence type="predicted"/>
<name>A0A815USH7_ADIRI</name>
<dbReference type="EMBL" id="CAJNOR010004724">
    <property type="protein sequence ID" value="CAF1523384.1"/>
    <property type="molecule type" value="Genomic_DNA"/>
</dbReference>
<protein>
    <submittedName>
        <fullName evidence="2">Uncharacterized protein</fullName>
    </submittedName>
</protein>
<feature type="region of interest" description="Disordered" evidence="1">
    <location>
        <begin position="140"/>
        <end position="174"/>
    </location>
</feature>
<feature type="region of interest" description="Disordered" evidence="1">
    <location>
        <begin position="63"/>
        <end position="101"/>
    </location>
</feature>
<evidence type="ECO:0000256" key="1">
    <source>
        <dbReference type="SAM" id="MobiDB-lite"/>
    </source>
</evidence>
<feature type="compositionally biased region" description="Basic and acidic residues" evidence="1">
    <location>
        <begin position="7"/>
        <end position="23"/>
    </location>
</feature>
<accession>A0A815USH7</accession>
<feature type="region of interest" description="Disordered" evidence="1">
    <location>
        <begin position="1"/>
        <end position="23"/>
    </location>
</feature>
<evidence type="ECO:0000313" key="3">
    <source>
        <dbReference type="Proteomes" id="UP000663828"/>
    </source>
</evidence>
<dbReference type="AlphaFoldDB" id="A0A815USH7"/>
<evidence type="ECO:0000313" key="2">
    <source>
        <dbReference type="EMBL" id="CAF1523384.1"/>
    </source>
</evidence>
<reference evidence="2" key="1">
    <citation type="submission" date="2021-02" db="EMBL/GenBank/DDBJ databases">
        <authorList>
            <person name="Nowell W R."/>
        </authorList>
    </citation>
    <scope>NUCLEOTIDE SEQUENCE</scope>
</reference>
<organism evidence="2 3">
    <name type="scientific">Adineta ricciae</name>
    <name type="common">Rotifer</name>
    <dbReference type="NCBI Taxonomy" id="249248"/>
    <lineage>
        <taxon>Eukaryota</taxon>
        <taxon>Metazoa</taxon>
        <taxon>Spiralia</taxon>
        <taxon>Gnathifera</taxon>
        <taxon>Rotifera</taxon>
        <taxon>Eurotatoria</taxon>
        <taxon>Bdelloidea</taxon>
        <taxon>Adinetida</taxon>
        <taxon>Adinetidae</taxon>
        <taxon>Adineta</taxon>
    </lineage>
</organism>
<feature type="compositionally biased region" description="Polar residues" evidence="1">
    <location>
        <begin position="92"/>
        <end position="101"/>
    </location>
</feature>
<dbReference type="Proteomes" id="UP000663828">
    <property type="component" value="Unassembled WGS sequence"/>
</dbReference>